<dbReference type="InterPro" id="IPR013024">
    <property type="entry name" value="GGCT-like"/>
</dbReference>
<protein>
    <recommendedName>
        <fullName evidence="3">Gamma-glutamylcyclotransferase family protein</fullName>
    </recommendedName>
</protein>
<feature type="domain" description="Gamma-glutamylcyclotransferase AIG2-like" evidence="4">
    <location>
        <begin position="11"/>
        <end position="124"/>
    </location>
</feature>
<evidence type="ECO:0000256" key="1">
    <source>
        <dbReference type="ARBA" id="ARBA00008861"/>
    </source>
</evidence>
<gene>
    <name evidence="5" type="ORF">PSYICH_LOCUS11392</name>
</gene>
<dbReference type="EMBL" id="OV651817">
    <property type="protein sequence ID" value="CAH1110415.1"/>
    <property type="molecule type" value="Genomic_DNA"/>
</dbReference>
<dbReference type="InterPro" id="IPR036568">
    <property type="entry name" value="GGCT-like_sf"/>
</dbReference>
<dbReference type="GO" id="GO:0005829">
    <property type="term" value="C:cytosol"/>
    <property type="evidence" value="ECO:0007669"/>
    <property type="project" value="TreeGrafter"/>
</dbReference>
<comment type="similarity">
    <text evidence="1 3">Belongs to the gamma-glutamylcyclotransferase family.</text>
</comment>
<name>A0A9P0D1K2_9CUCU</name>
<dbReference type="SUPFAM" id="SSF110857">
    <property type="entry name" value="Gamma-glutamyl cyclotransferase-like"/>
    <property type="match status" value="1"/>
</dbReference>
<dbReference type="GO" id="GO:0061929">
    <property type="term" value="F:gamma-glutamylaminecyclotransferase activity"/>
    <property type="evidence" value="ECO:0007669"/>
    <property type="project" value="InterPro"/>
</dbReference>
<proteinExistence type="inferred from homology"/>
<organism evidence="5 6">
    <name type="scientific">Psylliodes chrysocephalus</name>
    <dbReference type="NCBI Taxonomy" id="3402493"/>
    <lineage>
        <taxon>Eukaryota</taxon>
        <taxon>Metazoa</taxon>
        <taxon>Ecdysozoa</taxon>
        <taxon>Arthropoda</taxon>
        <taxon>Hexapoda</taxon>
        <taxon>Insecta</taxon>
        <taxon>Pterygota</taxon>
        <taxon>Neoptera</taxon>
        <taxon>Endopterygota</taxon>
        <taxon>Coleoptera</taxon>
        <taxon>Polyphaga</taxon>
        <taxon>Cucujiformia</taxon>
        <taxon>Chrysomeloidea</taxon>
        <taxon>Chrysomelidae</taxon>
        <taxon>Galerucinae</taxon>
        <taxon>Alticini</taxon>
        <taxon>Psylliodes</taxon>
    </lineage>
</organism>
<dbReference type="Gene3D" id="3.10.490.10">
    <property type="entry name" value="Gamma-glutamyl cyclotransferase-like"/>
    <property type="match status" value="1"/>
</dbReference>
<reference evidence="5" key="1">
    <citation type="submission" date="2022-01" db="EMBL/GenBank/DDBJ databases">
        <authorList>
            <person name="King R."/>
        </authorList>
    </citation>
    <scope>NUCLEOTIDE SEQUENCE</scope>
</reference>
<accession>A0A9P0D1K2</accession>
<evidence type="ECO:0000256" key="2">
    <source>
        <dbReference type="PIRSR" id="PIRSR639126-1"/>
    </source>
</evidence>
<keyword evidence="6" id="KW-1185">Reference proteome</keyword>
<dbReference type="PANTHER" id="PTHR12510">
    <property type="entry name" value="TROPONIN C-AKIN-1 PROTEIN"/>
    <property type="match status" value="1"/>
</dbReference>
<evidence type="ECO:0000259" key="4">
    <source>
        <dbReference type="Pfam" id="PF06094"/>
    </source>
</evidence>
<dbReference type="OrthoDB" id="113620at2759"/>
<dbReference type="InterPro" id="IPR009288">
    <property type="entry name" value="AIG2-like_dom"/>
</dbReference>
<dbReference type="Pfam" id="PF06094">
    <property type="entry name" value="GGACT"/>
    <property type="match status" value="1"/>
</dbReference>
<dbReference type="InterPro" id="IPR039126">
    <property type="entry name" value="GGACT"/>
</dbReference>
<dbReference type="AlphaFoldDB" id="A0A9P0D1K2"/>
<evidence type="ECO:0000313" key="6">
    <source>
        <dbReference type="Proteomes" id="UP001153636"/>
    </source>
</evidence>
<feature type="active site" description="Proton acceptor" evidence="2">
    <location>
        <position position="89"/>
    </location>
</feature>
<dbReference type="Proteomes" id="UP001153636">
    <property type="component" value="Chromosome 5"/>
</dbReference>
<dbReference type="PANTHER" id="PTHR12510:SF4">
    <property type="entry name" value="GAMMA-GLUTAMYLAMINECYCLOTRANSFERASE"/>
    <property type="match status" value="1"/>
</dbReference>
<sequence length="162" mass="18753">MSSKSAELHKVFVYGTLKKEEPNHSWFSKSADGYFKFIGNGKTTEAFPLIISTKYNIPFILESPGNGTRITGEVYEVDDKILADLDILEDHPNFYVREKFDVCLLNKDNSTAQVWIYVIKNFNPKLLNEPFYKSYSSNGPHGKKYVERYLRDGSLNYRETLF</sequence>
<evidence type="ECO:0000256" key="3">
    <source>
        <dbReference type="RuleBase" id="RU367036"/>
    </source>
</evidence>
<dbReference type="CDD" id="cd06661">
    <property type="entry name" value="GGCT_like"/>
    <property type="match status" value="1"/>
</dbReference>
<evidence type="ECO:0000313" key="5">
    <source>
        <dbReference type="EMBL" id="CAH1110415.1"/>
    </source>
</evidence>